<proteinExistence type="predicted"/>
<feature type="compositionally biased region" description="Low complexity" evidence="2">
    <location>
        <begin position="1060"/>
        <end position="1069"/>
    </location>
</feature>
<organism evidence="3 4">
    <name type="scientific">Prorocentrum cordatum</name>
    <dbReference type="NCBI Taxonomy" id="2364126"/>
    <lineage>
        <taxon>Eukaryota</taxon>
        <taxon>Sar</taxon>
        <taxon>Alveolata</taxon>
        <taxon>Dinophyceae</taxon>
        <taxon>Prorocentrales</taxon>
        <taxon>Prorocentraceae</taxon>
        <taxon>Prorocentrum</taxon>
    </lineage>
</organism>
<evidence type="ECO:0000313" key="3">
    <source>
        <dbReference type="EMBL" id="CAK0845974.1"/>
    </source>
</evidence>
<comment type="caution">
    <text evidence="3">The sequence shown here is derived from an EMBL/GenBank/DDBJ whole genome shotgun (WGS) entry which is preliminary data.</text>
</comment>
<feature type="compositionally biased region" description="Basic and acidic residues" evidence="2">
    <location>
        <begin position="563"/>
        <end position="576"/>
    </location>
</feature>
<feature type="compositionally biased region" description="Pro residues" evidence="2">
    <location>
        <begin position="1070"/>
        <end position="1080"/>
    </location>
</feature>
<feature type="compositionally biased region" description="Acidic residues" evidence="2">
    <location>
        <begin position="1019"/>
        <end position="1029"/>
    </location>
</feature>
<feature type="region of interest" description="Disordered" evidence="2">
    <location>
        <begin position="1019"/>
        <end position="1083"/>
    </location>
</feature>
<gene>
    <name evidence="3" type="ORF">PCOR1329_LOCUS39602</name>
</gene>
<evidence type="ECO:0000256" key="2">
    <source>
        <dbReference type="SAM" id="MobiDB-lite"/>
    </source>
</evidence>
<keyword evidence="4" id="KW-1185">Reference proteome</keyword>
<keyword evidence="1" id="KW-0175">Coiled coil</keyword>
<protein>
    <recommendedName>
        <fullName evidence="5">PHD-type domain-containing protein</fullName>
    </recommendedName>
</protein>
<dbReference type="Proteomes" id="UP001189429">
    <property type="component" value="Unassembled WGS sequence"/>
</dbReference>
<feature type="coiled-coil region" evidence="1">
    <location>
        <begin position="186"/>
        <end position="234"/>
    </location>
</feature>
<feature type="region of interest" description="Disordered" evidence="2">
    <location>
        <begin position="978"/>
        <end position="1004"/>
    </location>
</feature>
<feature type="region of interest" description="Disordered" evidence="2">
    <location>
        <begin position="563"/>
        <end position="603"/>
    </location>
</feature>
<feature type="region of interest" description="Disordered" evidence="2">
    <location>
        <begin position="939"/>
        <end position="964"/>
    </location>
</feature>
<dbReference type="EMBL" id="CAUYUJ010014782">
    <property type="protein sequence ID" value="CAK0845974.1"/>
    <property type="molecule type" value="Genomic_DNA"/>
</dbReference>
<evidence type="ECO:0008006" key="5">
    <source>
        <dbReference type="Google" id="ProtNLM"/>
    </source>
</evidence>
<accession>A0ABN9TJF7</accession>
<evidence type="ECO:0000256" key="1">
    <source>
        <dbReference type="SAM" id="Coils"/>
    </source>
</evidence>
<sequence>MASDGLKNDIANFLIDRRMMSGLCHKGVVAYGDAAALVLQILGHADSSGPLSRRGMRESVRKHAATLAASRPDVHNLRMEDGAFEVDLFPDVLNHFTKSSLAAQDMDEIYEMVGPPSRQPTQKRRYVRTSLATGAASSSQGLVGAIEDVPADDEGVVAIPARPPAAEPSSLVPYDRMDRGALAVRLEQRDEEVAQLKEELRKVRRSRVFYMQKAEGLEVDLYEANQEIVALKAQATFRPGRNVTTYGGYCLAVRRNVGHASAAATALMVTGEGEGGVKDKNTVVSYEHRAAAGKVIRSKVFYSEPEGVDLSQQLEIHLLKCDGTNSELIQKKKVHVSMVHSSLCDVSEAAACPGGVAPASVAEHVGGQSVSGDLLTVAKDNGPEVHAFMLTHLQSVYCPTWKSRASASDDQKFFASVFVFGVDAGPGNQWALKQIKEDLRGSSARVMFCAVFCFMHQLHLIVKDLLDRTEGFDWGPLREGKRYWGTVATVANVWRSCGAPTRIFQAAIDVPGGGLDVAHRYFKKMPGRPLRGRWGSVAAVERLIISAKTFIGAVFKRAFGKDEAGPAGKAKAEAKPKAKGAAKADAQAKRRAKVGDDEEAEYRKQQGDWRGTAVAMTGDSLWLAMVHISYIVKQPLTEYLYSSQKKKGEYEKQDFPLLLLRVLDKPCDEDSGDRRAIARTLLRKDRGDLVTVNGGFAAKARELFMDDWRGMEASGPCSAKLFVFLLVWRSKLPHDTQDLEGANSVLQRMAKLAPNLHLPLASDRLRLKLGTPIRANECVDLHPAIMNHFSKQEFHDRFEPVVVAREPAGAAPPPPPALPRYNAAIRAAARYAHAAGPLMPNYMEKAFTFGLDAAQERHAFLMCWSYHQKVSCATGKLRPMGGGHCIFHLDRPIRIISLTEVIGEMAMAGKGKDKLGARAPLPLRSGTLGWLSLDRATFSDETEQEVVPKPPKIGRGGEPEDDGLEDFVGAAMGDVMEDDEGEYEGPVGGGEGEGGDDDLAGHPAEENLDEEGAIVPEPEEFDPVADDGGDVGVNSDDGPDESPDGHGPHGHGGPHPDGPDLPVGGDSPVAGPPPAAPATPPLASVANEGGILVRQSLAKAELEAAHRRAEERRGAPMSYGAIGMVAKPDGSCSFVLWTQPTRQKARPVRIDGEGRIMSMVHFAQPETDYADVEVIIGNTGLVQPYALRKHERPAVDAWLLLLQMERNTRFFQGPLALKDNDPRQCVKCDIVGPEDAGIDLADPTDGGDLQFYRCQRCLLIWHNRCACVYMGSDVDFGAFVCPVCSL</sequence>
<name>A0ABN9TJF7_9DINO</name>
<evidence type="ECO:0000313" key="4">
    <source>
        <dbReference type="Proteomes" id="UP001189429"/>
    </source>
</evidence>
<reference evidence="3" key="1">
    <citation type="submission" date="2023-10" db="EMBL/GenBank/DDBJ databases">
        <authorList>
            <person name="Chen Y."/>
            <person name="Shah S."/>
            <person name="Dougan E. K."/>
            <person name="Thang M."/>
            <person name="Chan C."/>
        </authorList>
    </citation>
    <scope>NUCLEOTIDE SEQUENCE [LARGE SCALE GENOMIC DNA]</scope>
</reference>